<evidence type="ECO:0000256" key="4">
    <source>
        <dbReference type="ARBA" id="ARBA00022989"/>
    </source>
</evidence>
<comment type="caution">
    <text evidence="7">The sequence shown here is derived from an EMBL/GenBank/DDBJ whole genome shotgun (WGS) entry which is preliminary data.</text>
</comment>
<keyword evidence="4 6" id="KW-1133">Transmembrane helix</keyword>
<feature type="transmembrane region" description="Helical" evidence="6">
    <location>
        <begin position="73"/>
        <end position="93"/>
    </location>
</feature>
<protein>
    <recommendedName>
        <fullName evidence="6">HVA22-like protein</fullName>
    </recommendedName>
</protein>
<dbReference type="EMBL" id="CM035418">
    <property type="protein sequence ID" value="KAH7420894.1"/>
    <property type="molecule type" value="Genomic_DNA"/>
</dbReference>
<feature type="transmembrane region" description="Helical" evidence="6">
    <location>
        <begin position="44"/>
        <end position="61"/>
    </location>
</feature>
<evidence type="ECO:0000256" key="5">
    <source>
        <dbReference type="ARBA" id="ARBA00023136"/>
    </source>
</evidence>
<keyword evidence="8" id="KW-1185">Reference proteome</keyword>
<feature type="transmembrane region" description="Helical" evidence="6">
    <location>
        <begin position="14"/>
        <end position="32"/>
    </location>
</feature>
<gene>
    <name evidence="7" type="ORF">KP509_13G028300</name>
</gene>
<dbReference type="PANTHER" id="PTHR12300:SF161">
    <property type="entry name" value="RECEPTOR EXPRESSION-ENHANCING PROTEIN"/>
    <property type="match status" value="1"/>
</dbReference>
<evidence type="ECO:0000256" key="3">
    <source>
        <dbReference type="ARBA" id="ARBA00022692"/>
    </source>
</evidence>
<dbReference type="InterPro" id="IPR004345">
    <property type="entry name" value="TB2_DP1_HVA22"/>
</dbReference>
<name>A0A8T2THU4_CERRI</name>
<evidence type="ECO:0000256" key="1">
    <source>
        <dbReference type="ARBA" id="ARBA00004141"/>
    </source>
</evidence>
<dbReference type="PANTHER" id="PTHR12300">
    <property type="entry name" value="HVA22-LIKE PROTEINS"/>
    <property type="match status" value="1"/>
</dbReference>
<dbReference type="Proteomes" id="UP000825935">
    <property type="component" value="Chromosome 13"/>
</dbReference>
<keyword evidence="5 6" id="KW-0472">Membrane</keyword>
<dbReference type="Pfam" id="PF03134">
    <property type="entry name" value="TB2_DP1_HVA22"/>
    <property type="match status" value="1"/>
</dbReference>
<comment type="similarity">
    <text evidence="2 6">Belongs to the DP1 family.</text>
</comment>
<dbReference type="OrthoDB" id="10009287at2759"/>
<dbReference type="AlphaFoldDB" id="A0A8T2THU4"/>
<dbReference type="OMA" id="TMMSANA"/>
<reference evidence="7" key="1">
    <citation type="submission" date="2021-08" db="EMBL/GenBank/DDBJ databases">
        <title>WGS assembly of Ceratopteris richardii.</title>
        <authorList>
            <person name="Marchant D.B."/>
            <person name="Chen G."/>
            <person name="Jenkins J."/>
            <person name="Shu S."/>
            <person name="Leebens-Mack J."/>
            <person name="Grimwood J."/>
            <person name="Schmutz J."/>
            <person name="Soltis P."/>
            <person name="Soltis D."/>
            <person name="Chen Z.-H."/>
        </authorList>
    </citation>
    <scope>NUCLEOTIDE SEQUENCE</scope>
    <source>
        <strain evidence="7">Whitten #5841</strain>
        <tissue evidence="7">Leaf</tissue>
    </source>
</reference>
<evidence type="ECO:0000313" key="7">
    <source>
        <dbReference type="EMBL" id="KAH7420894.1"/>
    </source>
</evidence>
<evidence type="ECO:0000256" key="6">
    <source>
        <dbReference type="RuleBase" id="RU362006"/>
    </source>
</evidence>
<keyword evidence="3 6" id="KW-0812">Transmembrane</keyword>
<organism evidence="7 8">
    <name type="scientific">Ceratopteris richardii</name>
    <name type="common">Triangle waterfern</name>
    <dbReference type="NCBI Taxonomy" id="49495"/>
    <lineage>
        <taxon>Eukaryota</taxon>
        <taxon>Viridiplantae</taxon>
        <taxon>Streptophyta</taxon>
        <taxon>Embryophyta</taxon>
        <taxon>Tracheophyta</taxon>
        <taxon>Polypodiopsida</taxon>
        <taxon>Polypodiidae</taxon>
        <taxon>Polypodiales</taxon>
        <taxon>Pteridineae</taxon>
        <taxon>Pteridaceae</taxon>
        <taxon>Parkerioideae</taxon>
        <taxon>Ceratopteris</taxon>
    </lineage>
</organism>
<dbReference type="GO" id="GO:0016020">
    <property type="term" value="C:membrane"/>
    <property type="evidence" value="ECO:0007669"/>
    <property type="project" value="UniProtKB-SubCell"/>
</dbReference>
<evidence type="ECO:0000256" key="2">
    <source>
        <dbReference type="ARBA" id="ARBA00008573"/>
    </source>
</evidence>
<evidence type="ECO:0000313" key="8">
    <source>
        <dbReference type="Proteomes" id="UP000825935"/>
    </source>
</evidence>
<proteinExistence type="inferred from homology"/>
<comment type="subcellular location">
    <subcellularLocation>
        <location evidence="1 6">Membrane</location>
        <topology evidence="1 6">Multi-pass membrane protein</topology>
    </subcellularLocation>
</comment>
<sequence length="161" mass="18587">MGWVRAILTNFDTIGGPIVMLLYPLFASIKAIESPSNLDDQQWLTYWILYSFISLVELYFWKLFSWIPLWGKIKFFAVCWLVLPQFNGAAYVYEYLVKKKLLKDGDGSVPTSTRLETMMSANAQLCVQQYISNYGQDAFENAIMSATREARKYKPSPMSVY</sequence>
<accession>A0A8T2THU4</accession>